<dbReference type="PATRIC" id="fig|706570.3.peg.2046"/>
<name>A0A0B2D3U4_9PSED</name>
<dbReference type="PANTHER" id="PTHR42792:SF1">
    <property type="entry name" value="FLAGELLAR HOOK-ASSOCIATED PROTEIN 3"/>
    <property type="match status" value="1"/>
</dbReference>
<evidence type="ECO:0000256" key="5">
    <source>
        <dbReference type="ARBA" id="ARBA00023143"/>
    </source>
</evidence>
<accession>A0A0B3BZP5</accession>
<dbReference type="SUPFAM" id="SSF64518">
    <property type="entry name" value="Phase 1 flagellin"/>
    <property type="match status" value="1"/>
</dbReference>
<dbReference type="AlphaFoldDB" id="A0A0B2D3U4"/>
<evidence type="ECO:0000256" key="4">
    <source>
        <dbReference type="ARBA" id="ARBA00022525"/>
    </source>
</evidence>
<proteinExistence type="inferred from homology"/>
<evidence type="ECO:0000256" key="3">
    <source>
        <dbReference type="ARBA" id="ARBA00005709"/>
    </source>
</evidence>
<dbReference type="EMBL" id="FTMC01000003">
    <property type="protein sequence ID" value="SIQ10280.1"/>
    <property type="molecule type" value="Genomic_DNA"/>
</dbReference>
<dbReference type="InterPro" id="IPR013384">
    <property type="entry name" value="Flagell_FlgL"/>
</dbReference>
<evidence type="ECO:0000313" key="8">
    <source>
        <dbReference type="EMBL" id="KHO64822.1"/>
    </source>
</evidence>
<dbReference type="Proteomes" id="UP000030980">
    <property type="component" value="Unassembled WGS sequence"/>
</dbReference>
<keyword evidence="8" id="KW-0282">Flagellum</keyword>
<evidence type="ECO:0000313" key="9">
    <source>
        <dbReference type="EMBL" id="SIQ10280.1"/>
    </source>
</evidence>
<keyword evidence="10" id="KW-1185">Reference proteome</keyword>
<protein>
    <submittedName>
        <fullName evidence="8">Flagellar hook protein FlgL</fullName>
    </submittedName>
    <submittedName>
        <fullName evidence="9">Flagellar hook-associated protein 3 FlgL</fullName>
    </submittedName>
</protein>
<sequence length="298" mass="32112">MRITNAQINAIMNSSLGINAAATGKLMQQMATGDRIIVPSDDPIASVRLLRIAREEASLNQYQTNIKALSGRLSAAETNLQAGSDTLLEIRDLLLWAANRGSNSDEDLGSMASELSSLEETFVSYLNVRDEEGRYYFSGTMTDQPAITLTAGTYALTGNDKYREVAVSNAVLIKDNVTAAEVLSGAPGFLNDLHALVDQMVNSPATITTEIGDAIDNLDRVLGSLSSQITELGGRQNTLSLLKDSQADVSLVNQKIEGELSSLDYAKASLDLANYQVALQATQKSYLKLHSLNLFDLM</sequence>
<dbReference type="STRING" id="706570.PT85_11620"/>
<comment type="subcellular location">
    <subcellularLocation>
        <location evidence="1">Bacterial flagellum</location>
    </subcellularLocation>
    <subcellularLocation>
        <location evidence="2">Secreted</location>
    </subcellularLocation>
</comment>
<dbReference type="InterPro" id="IPR001492">
    <property type="entry name" value="Flagellin"/>
</dbReference>
<dbReference type="Gene3D" id="1.20.1330.10">
    <property type="entry name" value="f41 fragment of flagellin, N-terminal domain"/>
    <property type="match status" value="1"/>
</dbReference>
<dbReference type="InterPro" id="IPR001029">
    <property type="entry name" value="Flagellin_N"/>
</dbReference>
<dbReference type="OrthoDB" id="9768249at2"/>
<dbReference type="Pfam" id="PF00669">
    <property type="entry name" value="Flagellin_N"/>
    <property type="match status" value="1"/>
</dbReference>
<evidence type="ECO:0000259" key="7">
    <source>
        <dbReference type="Pfam" id="PF00669"/>
    </source>
</evidence>
<keyword evidence="8" id="KW-0969">Cilium</keyword>
<evidence type="ECO:0000256" key="1">
    <source>
        <dbReference type="ARBA" id="ARBA00004365"/>
    </source>
</evidence>
<gene>
    <name evidence="8" type="ORF">PT85_11620</name>
    <name evidence="9" type="ORF">SAMN05421672_10321</name>
</gene>
<dbReference type="EMBL" id="JTAK01000004">
    <property type="protein sequence ID" value="KHO64822.1"/>
    <property type="molecule type" value="Genomic_DNA"/>
</dbReference>
<keyword evidence="4" id="KW-0964">Secreted</keyword>
<dbReference type="GO" id="GO:0005576">
    <property type="term" value="C:extracellular region"/>
    <property type="evidence" value="ECO:0007669"/>
    <property type="project" value="UniProtKB-SubCell"/>
</dbReference>
<keyword evidence="8" id="KW-0966">Cell projection</keyword>
<feature type="coiled-coil region" evidence="6">
    <location>
        <begin position="52"/>
        <end position="79"/>
    </location>
</feature>
<comment type="similarity">
    <text evidence="3">Belongs to the bacterial flagellin family.</text>
</comment>
<dbReference type="NCBIfam" id="TIGR02550">
    <property type="entry name" value="flagell_flgL"/>
    <property type="match status" value="1"/>
</dbReference>
<dbReference type="Proteomes" id="UP000186079">
    <property type="component" value="Unassembled WGS sequence"/>
</dbReference>
<evidence type="ECO:0000256" key="6">
    <source>
        <dbReference type="SAM" id="Coils"/>
    </source>
</evidence>
<evidence type="ECO:0000313" key="11">
    <source>
        <dbReference type="Proteomes" id="UP000186079"/>
    </source>
</evidence>
<dbReference type="GO" id="GO:0071973">
    <property type="term" value="P:bacterial-type flagellum-dependent cell motility"/>
    <property type="evidence" value="ECO:0007669"/>
    <property type="project" value="InterPro"/>
</dbReference>
<accession>A0A0B2D3U4</accession>
<feature type="domain" description="Flagellin N-terminal" evidence="7">
    <location>
        <begin position="6"/>
        <end position="141"/>
    </location>
</feature>
<dbReference type="RefSeq" id="WP_039561212.1">
    <property type="nucleotide sequence ID" value="NZ_FMUP01000002.1"/>
</dbReference>
<reference evidence="9 11" key="2">
    <citation type="submission" date="2017-01" db="EMBL/GenBank/DDBJ databases">
        <authorList>
            <person name="Mah S.A."/>
            <person name="Swanson W.J."/>
            <person name="Moy G.W."/>
            <person name="Vacquier V.D."/>
        </authorList>
    </citation>
    <scope>NUCLEOTIDE SEQUENCE [LARGE SCALE GENOMIC DNA]</scope>
    <source>
        <strain evidence="9 11">ATCC 29606</strain>
    </source>
</reference>
<evidence type="ECO:0000313" key="10">
    <source>
        <dbReference type="Proteomes" id="UP000030980"/>
    </source>
</evidence>
<keyword evidence="6" id="KW-0175">Coiled coil</keyword>
<evidence type="ECO:0000256" key="2">
    <source>
        <dbReference type="ARBA" id="ARBA00004613"/>
    </source>
</evidence>
<reference evidence="8 10" key="1">
    <citation type="submission" date="2014-11" db="EMBL/GenBank/DDBJ databases">
        <title>Genome sequence of Pseudomonas tuomuerensis JCM 14085.</title>
        <authorList>
            <person name="Shin S.-K."/>
            <person name="Yi H."/>
        </authorList>
    </citation>
    <scope>NUCLEOTIDE SEQUENCE [LARGE SCALE GENOMIC DNA]</scope>
    <source>
        <strain evidence="8 10">JCM 14085</strain>
    </source>
</reference>
<dbReference type="PANTHER" id="PTHR42792">
    <property type="entry name" value="FLAGELLIN"/>
    <property type="match status" value="1"/>
</dbReference>
<dbReference type="GO" id="GO:0005198">
    <property type="term" value="F:structural molecule activity"/>
    <property type="evidence" value="ECO:0007669"/>
    <property type="project" value="InterPro"/>
</dbReference>
<keyword evidence="5" id="KW-0975">Bacterial flagellum</keyword>
<dbReference type="GO" id="GO:0009424">
    <property type="term" value="C:bacterial-type flagellum hook"/>
    <property type="evidence" value="ECO:0007669"/>
    <property type="project" value="InterPro"/>
</dbReference>
<organism evidence="8 10">
    <name type="scientific">Pseudomonas flexibilis</name>
    <dbReference type="NCBI Taxonomy" id="706570"/>
    <lineage>
        <taxon>Bacteria</taxon>
        <taxon>Pseudomonadati</taxon>
        <taxon>Pseudomonadota</taxon>
        <taxon>Gammaproteobacteria</taxon>
        <taxon>Pseudomonadales</taxon>
        <taxon>Pseudomonadaceae</taxon>
        <taxon>Pseudomonas</taxon>
    </lineage>
</organism>